<feature type="transmembrane region" description="Helical" evidence="7">
    <location>
        <begin position="191"/>
        <end position="212"/>
    </location>
</feature>
<feature type="transmembrane region" description="Helical" evidence="7">
    <location>
        <begin position="37"/>
        <end position="57"/>
    </location>
</feature>
<keyword evidence="5 7" id="KW-1133">Transmembrane helix</keyword>
<feature type="transmembrane region" description="Helical" evidence="7">
    <location>
        <begin position="73"/>
        <end position="94"/>
    </location>
</feature>
<dbReference type="InterPro" id="IPR050638">
    <property type="entry name" value="AA-Vitamin_Transporters"/>
</dbReference>
<organism evidence="9 10">
    <name type="scientific">Metalysinibacillus jejuensis</name>
    <dbReference type="NCBI Taxonomy" id="914327"/>
    <lineage>
        <taxon>Bacteria</taxon>
        <taxon>Bacillati</taxon>
        <taxon>Bacillota</taxon>
        <taxon>Bacilli</taxon>
        <taxon>Bacillales</taxon>
        <taxon>Caryophanaceae</taxon>
        <taxon>Metalysinibacillus</taxon>
    </lineage>
</organism>
<keyword evidence="6 7" id="KW-0472">Membrane</keyword>
<feature type="domain" description="EamA" evidence="8">
    <location>
        <begin position="8"/>
        <end position="145"/>
    </location>
</feature>
<evidence type="ECO:0000256" key="5">
    <source>
        <dbReference type="ARBA" id="ARBA00022989"/>
    </source>
</evidence>
<evidence type="ECO:0000256" key="7">
    <source>
        <dbReference type="SAM" id="Phobius"/>
    </source>
</evidence>
<dbReference type="GO" id="GO:0005886">
    <property type="term" value="C:plasma membrane"/>
    <property type="evidence" value="ECO:0007669"/>
    <property type="project" value="UniProtKB-SubCell"/>
</dbReference>
<reference evidence="9" key="1">
    <citation type="journal article" date="2021" name="PeerJ">
        <title>Extensive microbial diversity within the chicken gut microbiome revealed by metagenomics and culture.</title>
        <authorList>
            <person name="Gilroy R."/>
            <person name="Ravi A."/>
            <person name="Getino M."/>
            <person name="Pursley I."/>
            <person name="Horton D.L."/>
            <person name="Alikhan N.F."/>
            <person name="Baker D."/>
            <person name="Gharbi K."/>
            <person name="Hall N."/>
            <person name="Watson M."/>
            <person name="Adriaenssens E.M."/>
            <person name="Foster-Nyarko E."/>
            <person name="Jarju S."/>
            <person name="Secka A."/>
            <person name="Antonio M."/>
            <person name="Oren A."/>
            <person name="Chaudhuri R.R."/>
            <person name="La Ragione R."/>
            <person name="Hildebrand F."/>
            <person name="Pallen M.J."/>
        </authorList>
    </citation>
    <scope>NUCLEOTIDE SEQUENCE</scope>
    <source>
        <strain evidence="9">CHK160-4876</strain>
    </source>
</reference>
<dbReference type="InterPro" id="IPR000620">
    <property type="entry name" value="EamA_dom"/>
</dbReference>
<gene>
    <name evidence="9" type="ORF">K8V30_03455</name>
</gene>
<dbReference type="OrthoDB" id="4167046at2"/>
<evidence type="ECO:0000256" key="3">
    <source>
        <dbReference type="ARBA" id="ARBA00022475"/>
    </source>
</evidence>
<evidence type="ECO:0000256" key="6">
    <source>
        <dbReference type="ARBA" id="ARBA00023136"/>
    </source>
</evidence>
<feature type="transmembrane region" description="Helical" evidence="7">
    <location>
        <begin position="232"/>
        <end position="249"/>
    </location>
</feature>
<feature type="transmembrane region" description="Helical" evidence="7">
    <location>
        <begin position="100"/>
        <end position="122"/>
    </location>
</feature>
<evidence type="ECO:0000259" key="8">
    <source>
        <dbReference type="Pfam" id="PF00892"/>
    </source>
</evidence>
<feature type="transmembrane region" description="Helical" evidence="7">
    <location>
        <begin position="256"/>
        <end position="275"/>
    </location>
</feature>
<dbReference type="Pfam" id="PF00892">
    <property type="entry name" value="EamA"/>
    <property type="match status" value="2"/>
</dbReference>
<dbReference type="Proteomes" id="UP000700212">
    <property type="component" value="Unassembled WGS sequence"/>
</dbReference>
<dbReference type="PANTHER" id="PTHR32322">
    <property type="entry name" value="INNER MEMBRANE TRANSPORTER"/>
    <property type="match status" value="1"/>
</dbReference>
<keyword evidence="3" id="KW-1003">Cell membrane</keyword>
<comment type="caution">
    <text evidence="9">The sequence shown here is derived from an EMBL/GenBank/DDBJ whole genome shotgun (WGS) entry which is preliminary data.</text>
</comment>
<comment type="similarity">
    <text evidence="2">Belongs to the EamA transporter family.</text>
</comment>
<dbReference type="RefSeq" id="WP_153060875.1">
    <property type="nucleotide sequence ID" value="NZ_QAFW01000012.1"/>
</dbReference>
<comment type="subcellular location">
    <subcellularLocation>
        <location evidence="1">Cell membrane</location>
        <topology evidence="1">Multi-pass membrane protein</topology>
    </subcellularLocation>
</comment>
<accession>A0A921NAX3</accession>
<sequence length="319" mass="35332">MSMKQLIIGALACLIAAMSWGAMFPVADHALTYIDPFYFSTIRYGSVTILLLILLAFKEGIQAFRFEGKTKHLLFFGVMAFTVYNILIFLGQMLMGQDGVMVASIMETIMPVITALLAWLIYKNRPKNYMLISMAIAFLGASLVITKGDFTFFSTLRTNSIPLLFIFIGVTGWVIYTMGGQYFKGWSTLRYSALTCAVGTGVTTIMTCALTLQGSIAVPTIATLQIIKYDMLFMILLPGLIALLAWNYGIKILTSLNGILFINAVPLTTLAIMLLQGYKITAYDIAGTLLVIGALVGNNLYQRHERHLKMRLKHEVPIL</sequence>
<protein>
    <submittedName>
        <fullName evidence="9">DMT family transporter</fullName>
    </submittedName>
</protein>
<evidence type="ECO:0000256" key="1">
    <source>
        <dbReference type="ARBA" id="ARBA00004651"/>
    </source>
</evidence>
<feature type="transmembrane region" description="Helical" evidence="7">
    <location>
        <begin position="160"/>
        <end position="179"/>
    </location>
</feature>
<proteinExistence type="inferred from homology"/>
<evidence type="ECO:0000256" key="4">
    <source>
        <dbReference type="ARBA" id="ARBA00022692"/>
    </source>
</evidence>
<feature type="domain" description="EamA" evidence="8">
    <location>
        <begin position="163"/>
        <end position="297"/>
    </location>
</feature>
<name>A0A921NAX3_9BACL</name>
<evidence type="ECO:0000256" key="2">
    <source>
        <dbReference type="ARBA" id="ARBA00007362"/>
    </source>
</evidence>
<dbReference type="PANTHER" id="PTHR32322:SF18">
    <property type="entry name" value="S-ADENOSYLMETHIONINE_S-ADENOSYLHOMOCYSTEINE TRANSPORTER"/>
    <property type="match status" value="1"/>
</dbReference>
<reference evidence="9" key="2">
    <citation type="submission" date="2021-09" db="EMBL/GenBank/DDBJ databases">
        <authorList>
            <person name="Gilroy R."/>
        </authorList>
    </citation>
    <scope>NUCLEOTIDE SEQUENCE</scope>
    <source>
        <strain evidence="9">CHK160-4876</strain>
    </source>
</reference>
<evidence type="ECO:0000313" key="10">
    <source>
        <dbReference type="Proteomes" id="UP000700212"/>
    </source>
</evidence>
<dbReference type="InterPro" id="IPR037185">
    <property type="entry name" value="EmrE-like"/>
</dbReference>
<dbReference type="SUPFAM" id="SSF103481">
    <property type="entry name" value="Multidrug resistance efflux transporter EmrE"/>
    <property type="match status" value="1"/>
</dbReference>
<keyword evidence="4 7" id="KW-0812">Transmembrane</keyword>
<feature type="transmembrane region" description="Helical" evidence="7">
    <location>
        <begin position="129"/>
        <end position="148"/>
    </location>
</feature>
<dbReference type="EMBL" id="DYTV01000043">
    <property type="protein sequence ID" value="HJH10747.1"/>
    <property type="molecule type" value="Genomic_DNA"/>
</dbReference>
<feature type="transmembrane region" description="Helical" evidence="7">
    <location>
        <begin position="281"/>
        <end position="301"/>
    </location>
</feature>
<dbReference type="AlphaFoldDB" id="A0A921NAX3"/>
<evidence type="ECO:0000313" key="9">
    <source>
        <dbReference type="EMBL" id="HJH10747.1"/>
    </source>
</evidence>